<dbReference type="GO" id="GO:0042121">
    <property type="term" value="P:alginic acid biosynthetic process"/>
    <property type="evidence" value="ECO:0007669"/>
    <property type="project" value="InterPro"/>
</dbReference>
<name>A0A9D2S705_9FIRM</name>
<comment type="similarity">
    <text evidence="2 9">Belongs to the membrane-bound acyltransferase family.</text>
</comment>
<comment type="caution">
    <text evidence="11">The sequence shown here is derived from an EMBL/GenBank/DDBJ whole genome shotgun (WGS) entry which is preliminary data.</text>
</comment>
<feature type="transmembrane region" description="Helical" evidence="10">
    <location>
        <begin position="359"/>
        <end position="376"/>
    </location>
</feature>
<comment type="subcellular location">
    <subcellularLocation>
        <location evidence="1">Cell membrane</location>
        <topology evidence="1">Multi-pass membrane protein</topology>
    </subcellularLocation>
</comment>
<feature type="transmembrane region" description="Helical" evidence="10">
    <location>
        <begin position="317"/>
        <end position="339"/>
    </location>
</feature>
<keyword evidence="7 9" id="KW-0472">Membrane</keyword>
<dbReference type="PIRSF" id="PIRSF500217">
    <property type="entry name" value="AlgI"/>
    <property type="match status" value="1"/>
</dbReference>
<feature type="transmembrane region" description="Helical" evidence="10">
    <location>
        <begin position="441"/>
        <end position="463"/>
    </location>
</feature>
<dbReference type="EMBL" id="DWYC01000087">
    <property type="protein sequence ID" value="HJB57825.1"/>
    <property type="molecule type" value="Genomic_DNA"/>
</dbReference>
<keyword evidence="5 10" id="KW-0812">Transmembrane</keyword>
<evidence type="ECO:0000313" key="11">
    <source>
        <dbReference type="EMBL" id="HJB57825.1"/>
    </source>
</evidence>
<dbReference type="InterPro" id="IPR024194">
    <property type="entry name" value="Ac/AlaTfrase_AlgI/DltB"/>
</dbReference>
<reference evidence="11" key="2">
    <citation type="submission" date="2021-04" db="EMBL/GenBank/DDBJ databases">
        <authorList>
            <person name="Gilroy R."/>
        </authorList>
    </citation>
    <scope>NUCLEOTIDE SEQUENCE</scope>
    <source>
        <strain evidence="11">CHK189-11263</strain>
    </source>
</reference>
<sequence>MLFSSSIFLFLFLPLVMLAYYGPCRLLGRWSRPAQNLLLLVCSLFFYAWGEPWFVLVMMASILANYGFGLWVHSCKVRGRGRRLPIVCALVCNLGLMFVFKYLVFVLTQLNRLGAQFLIPGIELPLGISFFTFQALSYVLDVDRDRGKVQRNPLKVALYISFFPQLIAGPIVKYETVAEEIDGRRENWADFSVGVCRFLVGLGKKVLLANQLAVVADFAYGLEAGELSTGMAWLGAVCYTMQIYFDFSGYSDMAIGMGRMFGFHFLENFNYPYLSRSITEFWRRWHISLSTWFRDYVYFPLGGSRVDRRWKHIRNLFVVWLLTGIWHGAAWTFVLWGLYYFVLLVLEKYGGLGRGWPKALQWLYTMFLVNLGWVLFRAESLSVAVPYLTAMFTPAAGGWDGYATLFLTDNLPILAAGVLFSAPVAPWLSRTAERWRGLPALVRDVAYPLLLVALLAVSASFIVKGTYNPFIYSNF</sequence>
<reference evidence="11" key="1">
    <citation type="journal article" date="2021" name="PeerJ">
        <title>Extensive microbial diversity within the chicken gut microbiome revealed by metagenomics and culture.</title>
        <authorList>
            <person name="Gilroy R."/>
            <person name="Ravi A."/>
            <person name="Getino M."/>
            <person name="Pursley I."/>
            <person name="Horton D.L."/>
            <person name="Alikhan N.F."/>
            <person name="Baker D."/>
            <person name="Gharbi K."/>
            <person name="Hall N."/>
            <person name="Watson M."/>
            <person name="Adriaenssens E.M."/>
            <person name="Foster-Nyarko E."/>
            <person name="Jarju S."/>
            <person name="Secka A."/>
            <person name="Antonio M."/>
            <person name="Oren A."/>
            <person name="Chaudhuri R.R."/>
            <person name="La Ragione R."/>
            <person name="Hildebrand F."/>
            <person name="Pallen M.J."/>
        </authorList>
    </citation>
    <scope>NUCLEOTIDE SEQUENCE</scope>
    <source>
        <strain evidence="11">CHK189-11263</strain>
    </source>
</reference>
<evidence type="ECO:0000256" key="4">
    <source>
        <dbReference type="ARBA" id="ARBA00022679"/>
    </source>
</evidence>
<dbReference type="Proteomes" id="UP000824208">
    <property type="component" value="Unassembled WGS sequence"/>
</dbReference>
<feature type="transmembrane region" description="Helical" evidence="10">
    <location>
        <begin position="84"/>
        <end position="105"/>
    </location>
</feature>
<evidence type="ECO:0000256" key="1">
    <source>
        <dbReference type="ARBA" id="ARBA00004651"/>
    </source>
</evidence>
<keyword evidence="6 10" id="KW-1133">Transmembrane helix</keyword>
<dbReference type="InterPro" id="IPR004299">
    <property type="entry name" value="MBOAT_fam"/>
</dbReference>
<feature type="transmembrane region" description="Helical" evidence="10">
    <location>
        <begin position="117"/>
        <end position="140"/>
    </location>
</feature>
<evidence type="ECO:0000256" key="9">
    <source>
        <dbReference type="PIRNR" id="PIRNR016636"/>
    </source>
</evidence>
<keyword evidence="4 9" id="KW-0808">Transferase</keyword>
<keyword evidence="8 9" id="KW-0012">Acyltransferase</keyword>
<feature type="transmembrane region" description="Helical" evidence="10">
    <location>
        <begin position="411"/>
        <end position="429"/>
    </location>
</feature>
<dbReference type="GO" id="GO:0005886">
    <property type="term" value="C:plasma membrane"/>
    <property type="evidence" value="ECO:0007669"/>
    <property type="project" value="UniProtKB-SubCell"/>
</dbReference>
<accession>A0A9D2S705</accession>
<feature type="transmembrane region" description="Helical" evidence="10">
    <location>
        <begin position="53"/>
        <end position="72"/>
    </location>
</feature>
<evidence type="ECO:0000256" key="3">
    <source>
        <dbReference type="ARBA" id="ARBA00022475"/>
    </source>
</evidence>
<dbReference type="InterPro" id="IPR051085">
    <property type="entry name" value="MB_O-acyltransferase"/>
</dbReference>
<gene>
    <name evidence="11" type="ORF">H9714_09770</name>
</gene>
<keyword evidence="3 9" id="KW-1003">Cell membrane</keyword>
<dbReference type="PANTHER" id="PTHR13285:SF23">
    <property type="entry name" value="TEICHOIC ACID D-ALANYLTRANSFERASE"/>
    <property type="match status" value="1"/>
</dbReference>
<evidence type="ECO:0000313" key="12">
    <source>
        <dbReference type="Proteomes" id="UP000824208"/>
    </source>
</evidence>
<dbReference type="PANTHER" id="PTHR13285">
    <property type="entry name" value="ACYLTRANSFERASE"/>
    <property type="match status" value="1"/>
</dbReference>
<evidence type="ECO:0000256" key="8">
    <source>
        <dbReference type="ARBA" id="ARBA00023315"/>
    </source>
</evidence>
<dbReference type="InterPro" id="IPR028362">
    <property type="entry name" value="AlgI"/>
</dbReference>
<evidence type="ECO:0000256" key="5">
    <source>
        <dbReference type="ARBA" id="ARBA00022692"/>
    </source>
</evidence>
<protein>
    <submittedName>
        <fullName evidence="11">MBOAT family protein</fullName>
    </submittedName>
</protein>
<evidence type="ECO:0000256" key="2">
    <source>
        <dbReference type="ARBA" id="ARBA00010323"/>
    </source>
</evidence>
<dbReference type="PIRSF" id="PIRSF016636">
    <property type="entry name" value="AlgI_DltB"/>
    <property type="match status" value="1"/>
</dbReference>
<dbReference type="Pfam" id="PF03062">
    <property type="entry name" value="MBOAT"/>
    <property type="match status" value="1"/>
</dbReference>
<proteinExistence type="inferred from homology"/>
<evidence type="ECO:0000256" key="7">
    <source>
        <dbReference type="ARBA" id="ARBA00023136"/>
    </source>
</evidence>
<evidence type="ECO:0000256" key="6">
    <source>
        <dbReference type="ARBA" id="ARBA00022989"/>
    </source>
</evidence>
<dbReference type="AlphaFoldDB" id="A0A9D2S705"/>
<feature type="transmembrane region" description="Helical" evidence="10">
    <location>
        <begin position="383"/>
        <end position="399"/>
    </location>
</feature>
<dbReference type="GO" id="GO:0016746">
    <property type="term" value="F:acyltransferase activity"/>
    <property type="evidence" value="ECO:0007669"/>
    <property type="project" value="UniProtKB-KW"/>
</dbReference>
<evidence type="ECO:0000256" key="10">
    <source>
        <dbReference type="SAM" id="Phobius"/>
    </source>
</evidence>
<organism evidence="11 12">
    <name type="scientific">Candidatus Flavonifractor intestinipullorum</name>
    <dbReference type="NCBI Taxonomy" id="2838587"/>
    <lineage>
        <taxon>Bacteria</taxon>
        <taxon>Bacillati</taxon>
        <taxon>Bacillota</taxon>
        <taxon>Clostridia</taxon>
        <taxon>Eubacteriales</taxon>
        <taxon>Oscillospiraceae</taxon>
        <taxon>Flavonifractor</taxon>
    </lineage>
</organism>